<dbReference type="AlphaFoldDB" id="A0A7S1JAF9"/>
<reference evidence="1" key="1">
    <citation type="submission" date="2021-01" db="EMBL/GenBank/DDBJ databases">
        <authorList>
            <person name="Corre E."/>
            <person name="Pelletier E."/>
            <person name="Niang G."/>
            <person name="Scheremetjew M."/>
            <person name="Finn R."/>
            <person name="Kale V."/>
            <person name="Holt S."/>
            <person name="Cochrane G."/>
            <person name="Meng A."/>
            <person name="Brown T."/>
            <person name="Cohen L."/>
        </authorList>
    </citation>
    <scope>NUCLEOTIDE SEQUENCE</scope>
    <source>
        <strain evidence="1">NIES-381</strain>
    </source>
</reference>
<proteinExistence type="predicted"/>
<accession>A0A7S1JAF9</accession>
<name>A0A7S1JAF9_9EUGL</name>
<gene>
    <name evidence="1" type="ORF">EGYM00392_LOCUS48141</name>
</gene>
<organism evidence="1">
    <name type="scientific">Eutreptiella gymnastica</name>
    <dbReference type="NCBI Taxonomy" id="73025"/>
    <lineage>
        <taxon>Eukaryota</taxon>
        <taxon>Discoba</taxon>
        <taxon>Euglenozoa</taxon>
        <taxon>Euglenida</taxon>
        <taxon>Spirocuta</taxon>
        <taxon>Euglenophyceae</taxon>
        <taxon>Eutreptiales</taxon>
        <taxon>Eutreptiaceae</taxon>
        <taxon>Eutreptiella</taxon>
    </lineage>
</organism>
<dbReference type="EMBL" id="HBGA01129999">
    <property type="protein sequence ID" value="CAD9036983.1"/>
    <property type="molecule type" value="Transcribed_RNA"/>
</dbReference>
<protein>
    <submittedName>
        <fullName evidence="1">Uncharacterized protein</fullName>
    </submittedName>
</protein>
<sequence length="115" mass="12508">MSVKPKLIVFRFFPPSPFPLPPLLLRHPHATSLEGPSMLAGPFSQTCTQMPRNQNGNQGGCMTTHREVPLTLHLLTAASRETTLVQSHPGMRRIAHNMSTGRRAEGGLDIGGIAM</sequence>
<evidence type="ECO:0000313" key="1">
    <source>
        <dbReference type="EMBL" id="CAD9036983.1"/>
    </source>
</evidence>